<evidence type="ECO:0000256" key="5">
    <source>
        <dbReference type="ARBA" id="ARBA00022989"/>
    </source>
</evidence>
<evidence type="ECO:0000313" key="9">
    <source>
        <dbReference type="EMBL" id="KAF7316833.1"/>
    </source>
</evidence>
<accession>A0A8H6WJ55</accession>
<dbReference type="GO" id="GO:0016020">
    <property type="term" value="C:membrane"/>
    <property type="evidence" value="ECO:0007669"/>
    <property type="project" value="UniProtKB-SubCell"/>
</dbReference>
<comment type="caution">
    <text evidence="9">The sequence shown here is derived from an EMBL/GenBank/DDBJ whole genome shotgun (WGS) entry which is preliminary data.</text>
</comment>
<keyword evidence="2" id="KW-0328">Glycosyltransferase</keyword>
<gene>
    <name evidence="9" type="ORF">HMN09_00416600</name>
</gene>
<keyword evidence="3" id="KW-0808">Transferase</keyword>
<protein>
    <recommendedName>
        <fullName evidence="8">Glycosyltransferase 61 catalytic domain-containing protein</fullName>
    </recommendedName>
</protein>
<organism evidence="9 10">
    <name type="scientific">Mycena chlorophos</name>
    <name type="common">Agaric fungus</name>
    <name type="synonym">Agaricus chlorophos</name>
    <dbReference type="NCBI Taxonomy" id="658473"/>
    <lineage>
        <taxon>Eukaryota</taxon>
        <taxon>Fungi</taxon>
        <taxon>Dikarya</taxon>
        <taxon>Basidiomycota</taxon>
        <taxon>Agaricomycotina</taxon>
        <taxon>Agaricomycetes</taxon>
        <taxon>Agaricomycetidae</taxon>
        <taxon>Agaricales</taxon>
        <taxon>Marasmiineae</taxon>
        <taxon>Mycenaceae</taxon>
        <taxon>Mycena</taxon>
    </lineage>
</organism>
<dbReference type="InterPro" id="IPR007657">
    <property type="entry name" value="Glycosyltransferase_61"/>
</dbReference>
<evidence type="ECO:0000256" key="3">
    <source>
        <dbReference type="ARBA" id="ARBA00022679"/>
    </source>
</evidence>
<comment type="subcellular location">
    <subcellularLocation>
        <location evidence="1">Membrane</location>
        <topology evidence="1">Single-pass membrane protein</topology>
    </subcellularLocation>
</comment>
<dbReference type="AlphaFoldDB" id="A0A8H6WJ55"/>
<dbReference type="Proteomes" id="UP000613580">
    <property type="component" value="Unassembled WGS sequence"/>
</dbReference>
<evidence type="ECO:0000256" key="1">
    <source>
        <dbReference type="ARBA" id="ARBA00004167"/>
    </source>
</evidence>
<keyword evidence="6" id="KW-0472">Membrane</keyword>
<dbReference type="GO" id="GO:0097363">
    <property type="term" value="F:protein O-acetylglucosaminyltransferase activity"/>
    <property type="evidence" value="ECO:0007669"/>
    <property type="project" value="TreeGrafter"/>
</dbReference>
<reference evidence="9" key="1">
    <citation type="submission" date="2020-05" db="EMBL/GenBank/DDBJ databases">
        <title>Mycena genomes resolve the evolution of fungal bioluminescence.</title>
        <authorList>
            <person name="Tsai I.J."/>
        </authorList>
    </citation>
    <scope>NUCLEOTIDE SEQUENCE</scope>
    <source>
        <strain evidence="9">110903Hualien_Pintung</strain>
    </source>
</reference>
<evidence type="ECO:0000256" key="7">
    <source>
        <dbReference type="ARBA" id="ARBA00023180"/>
    </source>
</evidence>
<keyword evidence="7" id="KW-0325">Glycoprotein</keyword>
<dbReference type="OrthoDB" id="529273at2759"/>
<dbReference type="GO" id="GO:0035269">
    <property type="term" value="P:protein O-linked glycosylation via mannose"/>
    <property type="evidence" value="ECO:0007669"/>
    <property type="project" value="TreeGrafter"/>
</dbReference>
<evidence type="ECO:0000259" key="8">
    <source>
        <dbReference type="Pfam" id="PF04577"/>
    </source>
</evidence>
<dbReference type="PANTHER" id="PTHR20961:SF38">
    <property type="entry name" value="PROTEIN O-LINKED-MANNOSE BETA-1,4-N-ACETYLGLUCOSAMINYLTRANSFERASE 2"/>
    <property type="match status" value="1"/>
</dbReference>
<evidence type="ECO:0000256" key="6">
    <source>
        <dbReference type="ARBA" id="ARBA00023136"/>
    </source>
</evidence>
<keyword evidence="10" id="KW-1185">Reference proteome</keyword>
<feature type="domain" description="Glycosyltransferase 61 catalytic" evidence="8">
    <location>
        <begin position="313"/>
        <end position="432"/>
    </location>
</feature>
<evidence type="ECO:0000256" key="2">
    <source>
        <dbReference type="ARBA" id="ARBA00022676"/>
    </source>
</evidence>
<dbReference type="InterPro" id="IPR049625">
    <property type="entry name" value="Glyco_transf_61_cat"/>
</dbReference>
<name>A0A8H6WJ55_MYCCL</name>
<dbReference type="PANTHER" id="PTHR20961">
    <property type="entry name" value="GLYCOSYLTRANSFERASE"/>
    <property type="match status" value="1"/>
</dbReference>
<proteinExistence type="predicted"/>
<dbReference type="Pfam" id="PF04577">
    <property type="entry name" value="Glyco_transf_61"/>
    <property type="match status" value="1"/>
</dbReference>
<sequence length="529" mass="58947">MVLSRRDVVLALCGGSCFYLFTALVTDSRLATNPLVFTSDTTSKPHSQGTIDLGLLPDLPETTVIAHAPGWTIFKDLYMSKGALLLLTSTPEAFPTFPLMTSTGLPGNLTNDAERQPTEKDMAFLSPEEARSRWGGRLELGERNRVLTLEGLTLLYNDPPQFLNHCKSSFDYFHFVAELIFGTWAFLYGAFADRHPPSATADASFTPPLISTSTPNIARAIYIHSDSDGWRDGPGFNGYAFRAVFPSTTVEVMTDWIDRVNATTNTIIERAWHFPLALLVDRSAAFRGPITGHYTQRTAAQAWMEMAKQGKIDLVGNWWASVRSALTRYAGGDPTEELGAELQMPESVVITYINRQGTRRHLREEDNLALLAAIQELVERKNREGGKLKWEFNDVHAERLSLDEQVRVASRTTIMLGVHGNGLTHLVLMKPNQLSAVVEIFLPEGFARDYEWTSRSLGMTHYSVWNDTIFAYPNEPPNPGYPEGFHGPMIPLYAPVVAKLIEDHVTARTLGPSNPNNSPLHDFYAKDML</sequence>
<dbReference type="GO" id="GO:0005783">
    <property type="term" value="C:endoplasmic reticulum"/>
    <property type="evidence" value="ECO:0007669"/>
    <property type="project" value="TreeGrafter"/>
</dbReference>
<evidence type="ECO:0000313" key="10">
    <source>
        <dbReference type="Proteomes" id="UP000613580"/>
    </source>
</evidence>
<evidence type="ECO:0000256" key="4">
    <source>
        <dbReference type="ARBA" id="ARBA00022692"/>
    </source>
</evidence>
<keyword evidence="4" id="KW-0812">Transmembrane</keyword>
<dbReference type="EMBL" id="JACAZE010000005">
    <property type="protein sequence ID" value="KAF7316833.1"/>
    <property type="molecule type" value="Genomic_DNA"/>
</dbReference>
<keyword evidence="5" id="KW-1133">Transmembrane helix</keyword>